<comment type="caution">
    <text evidence="2">The sequence shown here is derived from an EMBL/GenBank/DDBJ whole genome shotgun (WGS) entry which is preliminary data.</text>
</comment>
<evidence type="ECO:0000313" key="3">
    <source>
        <dbReference type="Proteomes" id="UP000037020"/>
    </source>
</evidence>
<dbReference type="EMBL" id="LGUT01004133">
    <property type="protein sequence ID" value="KOG60211.1"/>
    <property type="molecule type" value="Genomic_DNA"/>
</dbReference>
<dbReference type="Pfam" id="PF19877">
    <property type="entry name" value="DUF6350"/>
    <property type="match status" value="1"/>
</dbReference>
<feature type="non-terminal residue" evidence="2">
    <location>
        <position position="146"/>
    </location>
</feature>
<sequence length="146" mass="14225">MLARLYHSPALRTALDRVRFGPVLRAGAAATAVLLGGGALLVAVSLIGHAGAARESFGQLADVASGQLAILLVSLALLPNAAVWGAAYGLGPGFTIGATSAVSTQAASGYPSLPRFPLLAALPGEGEAATLTCVVAGAIPVAAGLA</sequence>
<dbReference type="InterPro" id="IPR045931">
    <property type="entry name" value="DUF6350"/>
</dbReference>
<accession>A0ABR5ITA4</accession>
<dbReference type="Proteomes" id="UP000037020">
    <property type="component" value="Unassembled WGS sequence"/>
</dbReference>
<gene>
    <name evidence="2" type="ORF">ADK38_42560</name>
</gene>
<evidence type="ECO:0000313" key="2">
    <source>
        <dbReference type="EMBL" id="KOG60211.1"/>
    </source>
</evidence>
<proteinExistence type="predicted"/>
<keyword evidence="1" id="KW-0812">Transmembrane</keyword>
<feature type="transmembrane region" description="Helical" evidence="1">
    <location>
        <begin position="68"/>
        <end position="90"/>
    </location>
</feature>
<evidence type="ECO:0000256" key="1">
    <source>
        <dbReference type="SAM" id="Phobius"/>
    </source>
</evidence>
<feature type="transmembrane region" description="Helical" evidence="1">
    <location>
        <begin position="26"/>
        <end position="48"/>
    </location>
</feature>
<organism evidence="2 3">
    <name type="scientific">Streptomyces varsoviensis</name>
    <dbReference type="NCBI Taxonomy" id="67373"/>
    <lineage>
        <taxon>Bacteria</taxon>
        <taxon>Bacillati</taxon>
        <taxon>Actinomycetota</taxon>
        <taxon>Actinomycetes</taxon>
        <taxon>Kitasatosporales</taxon>
        <taxon>Streptomycetaceae</taxon>
        <taxon>Streptomyces</taxon>
    </lineage>
</organism>
<keyword evidence="1" id="KW-1133">Transmembrane helix</keyword>
<protein>
    <submittedName>
        <fullName evidence="2">Uncharacterized protein</fullName>
    </submittedName>
</protein>
<name>A0ABR5ITA4_9ACTN</name>
<reference evidence="2 3" key="1">
    <citation type="submission" date="2015-07" db="EMBL/GenBank/DDBJ databases">
        <authorList>
            <person name="Ju K.-S."/>
            <person name="Doroghazi J.R."/>
            <person name="Metcalf W.W."/>
        </authorList>
    </citation>
    <scope>NUCLEOTIDE SEQUENCE [LARGE SCALE GENOMIC DNA]</scope>
    <source>
        <strain evidence="2 3">NRRL B-3589</strain>
    </source>
</reference>
<keyword evidence="3" id="KW-1185">Reference proteome</keyword>
<keyword evidence="1" id="KW-0472">Membrane</keyword>